<dbReference type="AlphaFoldDB" id="A0A0S4IUA6"/>
<sequence length="26" mass="3055">MNVCRLARRLCVFENKKADVELSMNN</sequence>
<name>A0A0S4IUA6_BODSA</name>
<protein>
    <submittedName>
        <fullName evidence="1">Uncharacterized protein</fullName>
    </submittedName>
</protein>
<dbReference type="Proteomes" id="UP000051952">
    <property type="component" value="Unassembled WGS sequence"/>
</dbReference>
<keyword evidence="2" id="KW-1185">Reference proteome</keyword>
<evidence type="ECO:0000313" key="2">
    <source>
        <dbReference type="Proteomes" id="UP000051952"/>
    </source>
</evidence>
<organism evidence="1 2">
    <name type="scientific">Bodo saltans</name>
    <name type="common">Flagellated protozoan</name>
    <dbReference type="NCBI Taxonomy" id="75058"/>
    <lineage>
        <taxon>Eukaryota</taxon>
        <taxon>Discoba</taxon>
        <taxon>Euglenozoa</taxon>
        <taxon>Kinetoplastea</taxon>
        <taxon>Metakinetoplastina</taxon>
        <taxon>Eubodonida</taxon>
        <taxon>Bodonidae</taxon>
        <taxon>Bodo</taxon>
    </lineage>
</organism>
<evidence type="ECO:0000313" key="1">
    <source>
        <dbReference type="EMBL" id="CUF24998.1"/>
    </source>
</evidence>
<accession>A0A0S4IUA6</accession>
<dbReference type="EMBL" id="CYKH01000275">
    <property type="protein sequence ID" value="CUF24998.1"/>
    <property type="molecule type" value="Genomic_DNA"/>
</dbReference>
<proteinExistence type="predicted"/>
<gene>
    <name evidence="1" type="ORF">BSAL_60645</name>
</gene>
<reference evidence="2" key="1">
    <citation type="submission" date="2015-09" db="EMBL/GenBank/DDBJ databases">
        <authorList>
            <consortium name="Pathogen Informatics"/>
        </authorList>
    </citation>
    <scope>NUCLEOTIDE SEQUENCE [LARGE SCALE GENOMIC DNA]</scope>
    <source>
        <strain evidence="2">Lake Konstanz</strain>
    </source>
</reference>
<dbReference type="VEuPathDB" id="TriTrypDB:BSAL_60645"/>